<evidence type="ECO:0000256" key="5">
    <source>
        <dbReference type="ARBA" id="ARBA00022989"/>
    </source>
</evidence>
<feature type="domain" description="Mce/MlaD" evidence="8">
    <location>
        <begin position="280"/>
        <end position="369"/>
    </location>
</feature>
<accession>A0ABW1VKG0</accession>
<dbReference type="PANTHER" id="PTHR30462">
    <property type="entry name" value="INTERMEMBRANE TRANSPORT PROTEIN PQIB-RELATED"/>
    <property type="match status" value="1"/>
</dbReference>
<dbReference type="InterPro" id="IPR003399">
    <property type="entry name" value="Mce/MlaD"/>
</dbReference>
<evidence type="ECO:0000256" key="1">
    <source>
        <dbReference type="ARBA" id="ARBA00004533"/>
    </source>
</evidence>
<feature type="domain" description="Mce/MlaD" evidence="8">
    <location>
        <begin position="745"/>
        <end position="806"/>
    </location>
</feature>
<dbReference type="Pfam" id="PF02470">
    <property type="entry name" value="MlaD"/>
    <property type="match status" value="6"/>
</dbReference>
<keyword evidence="6 7" id="KW-0472">Membrane</keyword>
<protein>
    <submittedName>
        <fullName evidence="9">MlaD family protein</fullName>
    </submittedName>
</protein>
<evidence type="ECO:0000313" key="10">
    <source>
        <dbReference type="Proteomes" id="UP001596215"/>
    </source>
</evidence>
<evidence type="ECO:0000256" key="3">
    <source>
        <dbReference type="ARBA" id="ARBA00022519"/>
    </source>
</evidence>
<organism evidence="9 10">
    <name type="scientific">Tatumella punctata</name>
    <dbReference type="NCBI Taxonomy" id="399969"/>
    <lineage>
        <taxon>Bacteria</taxon>
        <taxon>Pseudomonadati</taxon>
        <taxon>Pseudomonadota</taxon>
        <taxon>Gammaproteobacteria</taxon>
        <taxon>Enterobacterales</taxon>
        <taxon>Erwiniaceae</taxon>
        <taxon>Tatumella</taxon>
    </lineage>
</organism>
<comment type="caution">
    <text evidence="9">The sequence shown here is derived from an EMBL/GenBank/DDBJ whole genome shotgun (WGS) entry which is preliminary data.</text>
</comment>
<feature type="domain" description="Mce/MlaD" evidence="8">
    <location>
        <begin position="633"/>
        <end position="722"/>
    </location>
</feature>
<feature type="domain" description="Mce/MlaD" evidence="8">
    <location>
        <begin position="395"/>
        <end position="454"/>
    </location>
</feature>
<evidence type="ECO:0000259" key="8">
    <source>
        <dbReference type="Pfam" id="PF02470"/>
    </source>
</evidence>
<proteinExistence type="predicted"/>
<keyword evidence="4 7" id="KW-0812">Transmembrane</keyword>
<reference evidence="10" key="1">
    <citation type="journal article" date="2019" name="Int. J. Syst. Evol. Microbiol.">
        <title>The Global Catalogue of Microorganisms (GCM) 10K type strain sequencing project: providing services to taxonomists for standard genome sequencing and annotation.</title>
        <authorList>
            <consortium name="The Broad Institute Genomics Platform"/>
            <consortium name="The Broad Institute Genome Sequencing Center for Infectious Disease"/>
            <person name="Wu L."/>
            <person name="Ma J."/>
        </authorList>
    </citation>
    <scope>NUCLEOTIDE SEQUENCE [LARGE SCALE GENOMIC DNA]</scope>
    <source>
        <strain evidence="10">CGMCC 4.1530</strain>
    </source>
</reference>
<keyword evidence="10" id="KW-1185">Reference proteome</keyword>
<dbReference type="InterPro" id="IPR051800">
    <property type="entry name" value="PqiA-PqiB_transport"/>
</dbReference>
<feature type="domain" description="Mce/MlaD" evidence="8">
    <location>
        <begin position="45"/>
        <end position="137"/>
    </location>
</feature>
<dbReference type="Proteomes" id="UP001596215">
    <property type="component" value="Unassembled WGS sequence"/>
</dbReference>
<evidence type="ECO:0000256" key="7">
    <source>
        <dbReference type="SAM" id="Phobius"/>
    </source>
</evidence>
<feature type="transmembrane region" description="Helical" evidence="7">
    <location>
        <begin position="21"/>
        <end position="39"/>
    </location>
</feature>
<keyword evidence="2" id="KW-1003">Cell membrane</keyword>
<evidence type="ECO:0000256" key="2">
    <source>
        <dbReference type="ARBA" id="ARBA00022475"/>
    </source>
</evidence>
<gene>
    <name evidence="9" type="ORF">ACFP73_00490</name>
</gene>
<evidence type="ECO:0000256" key="4">
    <source>
        <dbReference type="ARBA" id="ARBA00022692"/>
    </source>
</evidence>
<feature type="domain" description="Mce/MlaD" evidence="8">
    <location>
        <begin position="163"/>
        <end position="220"/>
    </location>
</feature>
<evidence type="ECO:0000313" key="9">
    <source>
        <dbReference type="EMBL" id="MFC6360593.1"/>
    </source>
</evidence>
<keyword evidence="3" id="KW-0997">Cell inner membrane</keyword>
<sequence length="875" mass="94196">MQQETPNMPIRPALTKKRKISPFWLLPLVALLITGGLLWQNYQQRGTTITINFQTADGIVPGRTPIRYQGVQIGTVEGIVLSDDYRTIRIKASIKNEMKPALRENTQFWLVTPQASLAGVSGLDALVGGNYISMMPGNGNPQDSFTALDSQPKYNTNTSGLMLHLNAPDLGSLSTGSLVYYRKVPVGKVYNYSVNSDNRGVVIDVLIERRYSYLVKKDSRFWNVSGIDARFGAGGVNIRMDSLPAIINGAIAFDSPSASQAAVSDENYTLYPTLAESHRGVSIALDLPDGNNLSAGSTPLLYQGLQVGTLTRLNLTDPQHVSGELTIDPSVTELMRTQTRIELHRPKITSADASLSSLLTGNTLQLIPGAGEPRNRFTVYPATRTLMYTPGSLNLQLTADDSYGIAAGQPVILNGVTIGTVSERELTTNGVRFVISIAANYRQFVHANSKFVADSQIRVNVSPDGVQMVGASPGEWLQGGIRLIAGDKGDPAPRYPLYADAEKAAQGITGDTPVATLNLTAQTLPDIQTGSVVLYRRFQVGEIVAVTPHANNFTVAVHINPAYRQLVTKDSVFWAEGGAKVQLNASGITVQATPLNRALKGAISFDNVQGVEHSPGQNRVLYPTETAAKAIGSQITLQTYDASKLSAGMPIRYLGITVGQIESLSLNAANNQVLAKAVLYPEYVNDFARTGSRFSIISPEISPAGVNHLESILQPYVNVDPGKGTASRSFELQQATITDSRYLNGRTLYVDAPEAGSLTIGTPVLFRGVEVGTVTGTSLGALADRVQIALRISQRYQYLVRNNSVFWLASGYSLNFGLIGGVVKTGTFQQFIRGGIQFATPPTVPLAPEAGAGKHFLLLNEAPKDWQSWGTAISR</sequence>
<dbReference type="RefSeq" id="WP_212708250.1">
    <property type="nucleotide sequence ID" value="NZ_BAAAFW010000017.1"/>
</dbReference>
<keyword evidence="5 7" id="KW-1133">Transmembrane helix</keyword>
<name>A0ABW1VKG0_9GAMM</name>
<comment type="subcellular location">
    <subcellularLocation>
        <location evidence="1">Cell inner membrane</location>
    </subcellularLocation>
</comment>
<dbReference type="PANTHER" id="PTHR30462:SF0">
    <property type="entry name" value="INTERMEMBRANE TRANSPORT PROTEIN YEBT"/>
    <property type="match status" value="1"/>
</dbReference>
<evidence type="ECO:0000256" key="6">
    <source>
        <dbReference type="ARBA" id="ARBA00023136"/>
    </source>
</evidence>
<dbReference type="EMBL" id="JBHSUC010000001">
    <property type="protein sequence ID" value="MFC6360593.1"/>
    <property type="molecule type" value="Genomic_DNA"/>
</dbReference>